<feature type="signal peptide" evidence="1">
    <location>
        <begin position="1"/>
        <end position="38"/>
    </location>
</feature>
<gene>
    <name evidence="2" type="ORF">DFQ15_12459</name>
</gene>
<proteinExistence type="predicted"/>
<organism evidence="2 3">
    <name type="scientific">Xylophilus ampelinus</name>
    <dbReference type="NCBI Taxonomy" id="54067"/>
    <lineage>
        <taxon>Bacteria</taxon>
        <taxon>Pseudomonadati</taxon>
        <taxon>Pseudomonadota</taxon>
        <taxon>Betaproteobacteria</taxon>
        <taxon>Burkholderiales</taxon>
        <taxon>Xylophilus</taxon>
    </lineage>
</organism>
<reference evidence="2 3" key="1">
    <citation type="submission" date="2018-06" db="EMBL/GenBank/DDBJ databases">
        <title>Genomic Encyclopedia of Type Strains, Phase III (KMG-III): the genomes of soil and plant-associated and newly described type strains.</title>
        <authorList>
            <person name="Whitman W."/>
        </authorList>
    </citation>
    <scope>NUCLEOTIDE SEQUENCE [LARGE SCALE GENOMIC DNA]</scope>
    <source>
        <strain evidence="2 3">CECT 7646</strain>
    </source>
</reference>
<evidence type="ECO:0000313" key="3">
    <source>
        <dbReference type="Proteomes" id="UP000247540"/>
    </source>
</evidence>
<sequence>MKPSYTARTGRPALFSLRSAALACLAACVMAALPAAHAAGDAASLQARHADVASALMQNAFGRPLRLESTESSGRLQGTIDAAMDHAFGTVGTALQSPEGWCEILMLHLNTKSCTVQKRATGTMLAVHVGRKHDQPLQQSQRVDFVFENVAATADYLQLRLRADSGPLSTRDYRIVLQAVPIAGNKTFVRMDYSYAYGTAARLAMQGYLATVGSDKIGFTPVPGKPDERIGGVRGVVERNTMRYYLAIDAYLDSLSAPAAQQRDMRAAGWFDATEQYPQQLHEVDRADYLAMKRSEFARMQNPAAR</sequence>
<comment type="caution">
    <text evidence="2">The sequence shown here is derived from an EMBL/GenBank/DDBJ whole genome shotgun (WGS) entry which is preliminary data.</text>
</comment>
<dbReference type="RefSeq" id="WP_110466617.1">
    <property type="nucleotide sequence ID" value="NZ_JAMOFZ010000024.1"/>
</dbReference>
<evidence type="ECO:0000313" key="2">
    <source>
        <dbReference type="EMBL" id="PYE74858.1"/>
    </source>
</evidence>
<protein>
    <submittedName>
        <fullName evidence="2">Uncharacterized protein</fullName>
    </submittedName>
</protein>
<evidence type="ECO:0000256" key="1">
    <source>
        <dbReference type="SAM" id="SignalP"/>
    </source>
</evidence>
<keyword evidence="3" id="KW-1185">Reference proteome</keyword>
<feature type="chain" id="PRO_5016430281" evidence="1">
    <location>
        <begin position="39"/>
        <end position="306"/>
    </location>
</feature>
<dbReference type="EMBL" id="QJTC01000024">
    <property type="protein sequence ID" value="PYE74858.1"/>
    <property type="molecule type" value="Genomic_DNA"/>
</dbReference>
<name>A0A318SCY4_9BURK</name>
<keyword evidence="1" id="KW-0732">Signal</keyword>
<dbReference type="Proteomes" id="UP000247540">
    <property type="component" value="Unassembled WGS sequence"/>
</dbReference>
<dbReference type="AlphaFoldDB" id="A0A318SCY4"/>
<accession>A0A318SCY4</accession>
<dbReference type="OrthoDB" id="5392962at2"/>